<keyword evidence="3" id="KW-1185">Reference proteome</keyword>
<evidence type="ECO:0000256" key="1">
    <source>
        <dbReference type="SAM" id="MobiDB-lite"/>
    </source>
</evidence>
<proteinExistence type="predicted"/>
<reference evidence="2" key="1">
    <citation type="submission" date="2020-11" db="EMBL/GenBank/DDBJ databases">
        <authorList>
            <consortium name="DOE Joint Genome Institute"/>
            <person name="Ahrendt S."/>
            <person name="Riley R."/>
            <person name="Andreopoulos W."/>
            <person name="Labutti K."/>
            <person name="Pangilinan J."/>
            <person name="Ruiz-Duenas F.J."/>
            <person name="Barrasa J.M."/>
            <person name="Sanchez-Garcia M."/>
            <person name="Camarero S."/>
            <person name="Miyauchi S."/>
            <person name="Serrano A."/>
            <person name="Linde D."/>
            <person name="Babiker R."/>
            <person name="Drula E."/>
            <person name="Ayuso-Fernandez I."/>
            <person name="Pacheco R."/>
            <person name="Padilla G."/>
            <person name="Ferreira P."/>
            <person name="Barriuso J."/>
            <person name="Kellner H."/>
            <person name="Castanera R."/>
            <person name="Alfaro M."/>
            <person name="Ramirez L."/>
            <person name="Pisabarro A.G."/>
            <person name="Kuo A."/>
            <person name="Tritt A."/>
            <person name="Lipzen A."/>
            <person name="He G."/>
            <person name="Yan M."/>
            <person name="Ng V."/>
            <person name="Cullen D."/>
            <person name="Martin F."/>
            <person name="Rosso M.-N."/>
            <person name="Henrissat B."/>
            <person name="Hibbett D."/>
            <person name="Martinez A.T."/>
            <person name="Grigoriev I.V."/>
        </authorList>
    </citation>
    <scope>NUCLEOTIDE SEQUENCE</scope>
    <source>
        <strain evidence="2">AH 40177</strain>
    </source>
</reference>
<sequence>MDNEGFRVPRTPASSAAPAGRARARARGRGRGRSTKAKQKLDTSPAISAQPSVPMPRSVIATPTASGSRPLYSALHLGPEQPRSSLPLPAPPPQAIPTRGITGSLQVTDRARQKSSRKLAEQLDEAIPTAEHWKKLVASMNVYELKERAEALLTHGAPLSPMEEFKAINAGVRRDSCAPRREKCIVRDTDFEEMLALQLDINTTSNFLASCFFLMTLQCMPFAALLYAHGLRPGTLIPSEGYGKTDFFAWGHIELILSGVTEGVGLEFEAFIDLSRIPSRSCIFSRPGGLLKVPRSIRGTPIMPMSEKRPALPMRYKDEAASIGISIKLTVLKWGHIMTMHRVLWRLEDALKEE</sequence>
<feature type="compositionally biased region" description="Basic residues" evidence="1">
    <location>
        <begin position="22"/>
        <end position="38"/>
    </location>
</feature>
<dbReference type="Proteomes" id="UP000772434">
    <property type="component" value="Unassembled WGS sequence"/>
</dbReference>
<dbReference type="OrthoDB" id="3271023at2759"/>
<gene>
    <name evidence="2" type="ORF">BDP27DRAFT_1365416</name>
</gene>
<evidence type="ECO:0000313" key="3">
    <source>
        <dbReference type="Proteomes" id="UP000772434"/>
    </source>
</evidence>
<dbReference type="EMBL" id="JADNRY010000082">
    <property type="protein sequence ID" value="KAF9066783.1"/>
    <property type="molecule type" value="Genomic_DNA"/>
</dbReference>
<comment type="caution">
    <text evidence="2">The sequence shown here is derived from an EMBL/GenBank/DDBJ whole genome shotgun (WGS) entry which is preliminary data.</text>
</comment>
<evidence type="ECO:0000313" key="2">
    <source>
        <dbReference type="EMBL" id="KAF9066783.1"/>
    </source>
</evidence>
<dbReference type="AlphaFoldDB" id="A0A9P5U6F3"/>
<feature type="region of interest" description="Disordered" evidence="1">
    <location>
        <begin position="1"/>
        <end position="88"/>
    </location>
</feature>
<name>A0A9P5U6F3_9AGAR</name>
<protein>
    <submittedName>
        <fullName evidence="2">Uncharacterized protein</fullName>
    </submittedName>
</protein>
<organism evidence="2 3">
    <name type="scientific">Rhodocollybia butyracea</name>
    <dbReference type="NCBI Taxonomy" id="206335"/>
    <lineage>
        <taxon>Eukaryota</taxon>
        <taxon>Fungi</taxon>
        <taxon>Dikarya</taxon>
        <taxon>Basidiomycota</taxon>
        <taxon>Agaricomycotina</taxon>
        <taxon>Agaricomycetes</taxon>
        <taxon>Agaricomycetidae</taxon>
        <taxon>Agaricales</taxon>
        <taxon>Marasmiineae</taxon>
        <taxon>Omphalotaceae</taxon>
        <taxon>Rhodocollybia</taxon>
    </lineage>
</organism>
<accession>A0A9P5U6F3</accession>
<feature type="compositionally biased region" description="Low complexity" evidence="1">
    <location>
        <begin position="9"/>
        <end position="21"/>
    </location>
</feature>